<keyword evidence="6" id="KW-1185">Reference proteome</keyword>
<name>A0ABT8N4E1_9BACL</name>
<evidence type="ECO:0000313" key="6">
    <source>
        <dbReference type="Proteomes" id="UP001172055"/>
    </source>
</evidence>
<comment type="caution">
    <text evidence="5">The sequence shown here is derived from an EMBL/GenBank/DDBJ whole genome shotgun (WGS) entry which is preliminary data.</text>
</comment>
<dbReference type="Gene3D" id="3.40.190.10">
    <property type="entry name" value="Periplasmic binding protein-like II"/>
    <property type="match status" value="2"/>
</dbReference>
<dbReference type="InterPro" id="IPR050490">
    <property type="entry name" value="Bact_solute-bd_prot1"/>
</dbReference>
<evidence type="ECO:0000256" key="2">
    <source>
        <dbReference type="ARBA" id="ARBA00022448"/>
    </source>
</evidence>
<evidence type="ECO:0000256" key="1">
    <source>
        <dbReference type="ARBA" id="ARBA00008520"/>
    </source>
</evidence>
<keyword evidence="3 4" id="KW-0732">Signal</keyword>
<evidence type="ECO:0000256" key="4">
    <source>
        <dbReference type="SAM" id="SignalP"/>
    </source>
</evidence>
<dbReference type="PANTHER" id="PTHR43649">
    <property type="entry name" value="ARABINOSE-BINDING PROTEIN-RELATED"/>
    <property type="match status" value="1"/>
</dbReference>
<evidence type="ECO:0000313" key="5">
    <source>
        <dbReference type="EMBL" id="MDN7242747.1"/>
    </source>
</evidence>
<evidence type="ECO:0000256" key="3">
    <source>
        <dbReference type="ARBA" id="ARBA00022729"/>
    </source>
</evidence>
<dbReference type="InterPro" id="IPR006059">
    <property type="entry name" value="SBP"/>
</dbReference>
<dbReference type="EMBL" id="JAUJWV010000002">
    <property type="protein sequence ID" value="MDN7242747.1"/>
    <property type="molecule type" value="Genomic_DNA"/>
</dbReference>
<sequence>MKKIFSTLLLSSVLILSACQSGGSEGESSSSDGPVTLKVLSSDDFADFRTGVIDEFEKQNPDIKIDLESVAYDQLHDKEIAAFNSGSSGGYDVVDVDEIWTAEYAEGAFIRDVSDMLTDDMKSGILESGMNITKYNDKYYGLPMFNDVLFFYYNEDLLKQAGFDAPPATWDEFVEMSTALQDQGLVDGNASNWGFSANEGLVCYFTQFLGSHGGQYMDEQGNIVFNNEQGQQALQFMVDMMGKHGVVDTSAVSANDRQILDSFKEGKTAFVSGWSFYWGELNSDDSPVKDKIKVALTPGANGTESSTATGSMYLGISQQSEHPEEAWKFIEFLASKDIQKQQSTEAGSLPIWSDLYTDADLTSSNPQFENMGKQLEYTLSRPSLVNYNEFSKTLQNELQAALIGDKSPKEALDAAAAKAEELKQQ</sequence>
<reference evidence="5 6" key="1">
    <citation type="submission" date="2023-06" db="EMBL/GenBank/DDBJ databases">
        <title>Novel species in genus Planococcus.</title>
        <authorList>
            <person name="Ning S."/>
        </authorList>
    </citation>
    <scope>NUCLEOTIDE SEQUENCE [LARGE SCALE GENOMIC DNA]</scope>
    <source>
        <strain evidence="5 6">N028</strain>
    </source>
</reference>
<dbReference type="SUPFAM" id="SSF53850">
    <property type="entry name" value="Periplasmic binding protein-like II"/>
    <property type="match status" value="1"/>
</dbReference>
<accession>A0ABT8N4E1</accession>
<dbReference type="PROSITE" id="PS51257">
    <property type="entry name" value="PROKAR_LIPOPROTEIN"/>
    <property type="match status" value="1"/>
</dbReference>
<organism evidence="5 6">
    <name type="scientific">Planococcus shixiaomingii</name>
    <dbReference type="NCBI Taxonomy" id="3058393"/>
    <lineage>
        <taxon>Bacteria</taxon>
        <taxon>Bacillati</taxon>
        <taxon>Bacillota</taxon>
        <taxon>Bacilli</taxon>
        <taxon>Bacillales</taxon>
        <taxon>Caryophanaceae</taxon>
        <taxon>Planococcus</taxon>
    </lineage>
</organism>
<keyword evidence="2" id="KW-0813">Transport</keyword>
<feature type="chain" id="PRO_5045683968" evidence="4">
    <location>
        <begin position="19"/>
        <end position="425"/>
    </location>
</feature>
<dbReference type="RefSeq" id="WP_301724303.1">
    <property type="nucleotide sequence ID" value="NZ_JAUJWV010000002.1"/>
</dbReference>
<dbReference type="PANTHER" id="PTHR43649:SF34">
    <property type="entry name" value="ABC TRANSPORTER PERIPLASMIC-BINDING PROTEIN YCJN-RELATED"/>
    <property type="match status" value="1"/>
</dbReference>
<comment type="similarity">
    <text evidence="1">Belongs to the bacterial solute-binding protein 1 family.</text>
</comment>
<gene>
    <name evidence="5" type="ORF">QWY14_13115</name>
</gene>
<proteinExistence type="inferred from homology"/>
<protein>
    <submittedName>
        <fullName evidence="5">Extracellular solute-binding protein</fullName>
    </submittedName>
</protein>
<dbReference type="Proteomes" id="UP001172055">
    <property type="component" value="Unassembled WGS sequence"/>
</dbReference>
<dbReference type="Pfam" id="PF01547">
    <property type="entry name" value="SBP_bac_1"/>
    <property type="match status" value="1"/>
</dbReference>
<feature type="signal peptide" evidence="4">
    <location>
        <begin position="1"/>
        <end position="18"/>
    </location>
</feature>